<protein>
    <submittedName>
        <fullName evidence="2">Uncharacterized protein</fullName>
    </submittedName>
</protein>
<evidence type="ECO:0000313" key="3">
    <source>
        <dbReference type="Proteomes" id="UP001066276"/>
    </source>
</evidence>
<reference evidence="2" key="1">
    <citation type="journal article" date="2022" name="bioRxiv">
        <title>Sequencing and chromosome-scale assembly of the giantPleurodeles waltlgenome.</title>
        <authorList>
            <person name="Brown T."/>
            <person name="Elewa A."/>
            <person name="Iarovenko S."/>
            <person name="Subramanian E."/>
            <person name="Araus A.J."/>
            <person name="Petzold A."/>
            <person name="Susuki M."/>
            <person name="Suzuki K.-i.T."/>
            <person name="Hayashi T."/>
            <person name="Toyoda A."/>
            <person name="Oliveira C."/>
            <person name="Osipova E."/>
            <person name="Leigh N.D."/>
            <person name="Simon A."/>
            <person name="Yun M.H."/>
        </authorList>
    </citation>
    <scope>NUCLEOTIDE SEQUENCE</scope>
    <source>
        <strain evidence="2">20211129_DDA</strain>
        <tissue evidence="2">Liver</tissue>
    </source>
</reference>
<proteinExistence type="predicted"/>
<dbReference type="EMBL" id="JANPWB010000009">
    <property type="protein sequence ID" value="KAJ1156927.1"/>
    <property type="molecule type" value="Genomic_DNA"/>
</dbReference>
<name>A0AAV7RWU5_PLEWA</name>
<gene>
    <name evidence="2" type="ORF">NDU88_009643</name>
</gene>
<dbReference type="Proteomes" id="UP001066276">
    <property type="component" value="Chromosome 5"/>
</dbReference>
<dbReference type="AlphaFoldDB" id="A0AAV7RWU5"/>
<feature type="compositionally biased region" description="Basic and acidic residues" evidence="1">
    <location>
        <begin position="45"/>
        <end position="54"/>
    </location>
</feature>
<feature type="compositionally biased region" description="Basic residues" evidence="1">
    <location>
        <begin position="69"/>
        <end position="78"/>
    </location>
</feature>
<evidence type="ECO:0000256" key="1">
    <source>
        <dbReference type="SAM" id="MobiDB-lite"/>
    </source>
</evidence>
<comment type="caution">
    <text evidence="2">The sequence shown here is derived from an EMBL/GenBank/DDBJ whole genome shotgun (WGS) entry which is preliminary data.</text>
</comment>
<feature type="compositionally biased region" description="Basic and acidic residues" evidence="1">
    <location>
        <begin position="23"/>
        <end position="36"/>
    </location>
</feature>
<accession>A0AAV7RWU5</accession>
<sequence>MEEDIKAAVAWDRPRSGQSRGPRRAEDGSHEGDPCRGHSGLRLPAPHDKSERMRSVRRQAAAALDQRGARQRPRCVAS</sequence>
<feature type="region of interest" description="Disordered" evidence="1">
    <location>
        <begin position="1"/>
        <end position="78"/>
    </location>
</feature>
<organism evidence="2 3">
    <name type="scientific">Pleurodeles waltl</name>
    <name type="common">Iberian ribbed newt</name>
    <dbReference type="NCBI Taxonomy" id="8319"/>
    <lineage>
        <taxon>Eukaryota</taxon>
        <taxon>Metazoa</taxon>
        <taxon>Chordata</taxon>
        <taxon>Craniata</taxon>
        <taxon>Vertebrata</taxon>
        <taxon>Euteleostomi</taxon>
        <taxon>Amphibia</taxon>
        <taxon>Batrachia</taxon>
        <taxon>Caudata</taxon>
        <taxon>Salamandroidea</taxon>
        <taxon>Salamandridae</taxon>
        <taxon>Pleurodelinae</taxon>
        <taxon>Pleurodeles</taxon>
    </lineage>
</organism>
<keyword evidence="3" id="KW-1185">Reference proteome</keyword>
<evidence type="ECO:0000313" key="2">
    <source>
        <dbReference type="EMBL" id="KAJ1156927.1"/>
    </source>
</evidence>